<evidence type="ECO:0000313" key="3">
    <source>
        <dbReference type="Proteomes" id="UP001142325"/>
    </source>
</evidence>
<dbReference type="EMBL" id="BSET01000001">
    <property type="protein sequence ID" value="GLK01135.1"/>
    <property type="molecule type" value="Genomic_DNA"/>
</dbReference>
<protein>
    <submittedName>
        <fullName evidence="2">NADP oxidoreductase</fullName>
    </submittedName>
</protein>
<dbReference type="PANTHER" id="PTHR40459">
    <property type="entry name" value="CONSERVED HYPOTHETICAL ALANINE AND LEUCINE RICH PROTEIN"/>
    <property type="match status" value="1"/>
</dbReference>
<evidence type="ECO:0000259" key="1">
    <source>
        <dbReference type="Pfam" id="PF10728"/>
    </source>
</evidence>
<proteinExistence type="predicted"/>
<evidence type="ECO:0000313" key="2">
    <source>
        <dbReference type="EMBL" id="GLK01135.1"/>
    </source>
</evidence>
<dbReference type="AlphaFoldDB" id="A0A9W6HRM1"/>
<dbReference type="InterPro" id="IPR036291">
    <property type="entry name" value="NAD(P)-bd_dom_sf"/>
</dbReference>
<keyword evidence="3" id="KW-1185">Reference proteome</keyword>
<dbReference type="InterPro" id="IPR037108">
    <property type="entry name" value="TM1727-like_C_sf"/>
</dbReference>
<organism evidence="2 3">
    <name type="scientific">Microbacterium keratanolyticum</name>
    <dbReference type="NCBI Taxonomy" id="67574"/>
    <lineage>
        <taxon>Bacteria</taxon>
        <taxon>Bacillati</taxon>
        <taxon>Actinomycetota</taxon>
        <taxon>Actinomycetes</taxon>
        <taxon>Micrococcales</taxon>
        <taxon>Microbacteriaceae</taxon>
        <taxon>Microbacterium</taxon>
    </lineage>
</organism>
<dbReference type="SUPFAM" id="SSF48179">
    <property type="entry name" value="6-phosphogluconate dehydrogenase C-terminal domain-like"/>
    <property type="match status" value="1"/>
</dbReference>
<name>A0A9W6HRM1_9MICO</name>
<reference evidence="2" key="2">
    <citation type="submission" date="2023-01" db="EMBL/GenBank/DDBJ databases">
        <authorList>
            <person name="Sun Q."/>
            <person name="Evtushenko L."/>
        </authorList>
    </citation>
    <scope>NUCLEOTIDE SEQUENCE</scope>
    <source>
        <strain evidence="2">VKM Ac-1958</strain>
    </source>
</reference>
<gene>
    <name evidence="2" type="ORF">GCM10017596_08500</name>
</gene>
<feature type="domain" description="DUF2520" evidence="1">
    <location>
        <begin position="97"/>
        <end position="219"/>
    </location>
</feature>
<dbReference type="Gene3D" id="1.10.1040.20">
    <property type="entry name" value="ProC-like, C-terminal domain"/>
    <property type="match status" value="1"/>
</dbReference>
<dbReference type="Gene3D" id="3.40.50.720">
    <property type="entry name" value="NAD(P)-binding Rossmann-like Domain"/>
    <property type="match status" value="1"/>
</dbReference>
<dbReference type="Proteomes" id="UP001142325">
    <property type="component" value="Unassembled WGS sequence"/>
</dbReference>
<dbReference type="PANTHER" id="PTHR40459:SF1">
    <property type="entry name" value="CONSERVED HYPOTHETICAL ALANINE AND LEUCINE RICH PROTEIN"/>
    <property type="match status" value="1"/>
</dbReference>
<dbReference type="Pfam" id="PF10728">
    <property type="entry name" value="DUF2520"/>
    <property type="match status" value="1"/>
</dbReference>
<dbReference type="InterPro" id="IPR018931">
    <property type="entry name" value="DUF2520"/>
</dbReference>
<accession>A0A9W6HRM1</accession>
<sequence>MIGAGRLGTVLAPALRAAGFTVHGPLGRGETVRADIALLAVPDAAIADAAAAAHGFARRVGHLSGATSLDAVDFRLHPLQTFTGVEGPDAFRGIGAAVAGRTSADEHLAADIATALGARAFPLDDARRGEYHAAASFASNFVLTVLDAAEQLAGASGVRGSRELLAPLILQTVENWRSAGATQALTGPIARGDEETVARQRAASASADLGDLFDALAAATRTIAARSAQHPPTDRETAA</sequence>
<dbReference type="SUPFAM" id="SSF51735">
    <property type="entry name" value="NAD(P)-binding Rossmann-fold domains"/>
    <property type="match status" value="1"/>
</dbReference>
<dbReference type="InterPro" id="IPR008927">
    <property type="entry name" value="6-PGluconate_DH-like_C_sf"/>
</dbReference>
<reference evidence="2" key="1">
    <citation type="journal article" date="2014" name="Int. J. Syst. Evol. Microbiol.">
        <title>Complete genome sequence of Corynebacterium casei LMG S-19264T (=DSM 44701T), isolated from a smear-ripened cheese.</title>
        <authorList>
            <consortium name="US DOE Joint Genome Institute (JGI-PGF)"/>
            <person name="Walter F."/>
            <person name="Albersmeier A."/>
            <person name="Kalinowski J."/>
            <person name="Ruckert C."/>
        </authorList>
    </citation>
    <scope>NUCLEOTIDE SEQUENCE</scope>
    <source>
        <strain evidence="2">VKM Ac-1958</strain>
    </source>
</reference>
<comment type="caution">
    <text evidence="2">The sequence shown here is derived from an EMBL/GenBank/DDBJ whole genome shotgun (WGS) entry which is preliminary data.</text>
</comment>